<proteinExistence type="predicted"/>
<keyword evidence="1" id="KW-1133">Transmembrane helix</keyword>
<sequence>MTALPDTIMPDRALPVLPEISMADEEGTKHVLIRLACRGLGVALIIAAAGVWLVPVAPGDGLMQMTKLLFSLAFVGLGLLGLTWQVDAGLPDITIDPERREIRMTEFDAKGRVRSELSHRFDDLSDVVLRDDWLTARDGHGRLLVSLPVRDPRAVKALRAAFR</sequence>
<feature type="transmembrane region" description="Helical" evidence="1">
    <location>
        <begin position="31"/>
        <end position="56"/>
    </location>
</feature>
<dbReference type="EMBL" id="DMVW01000029">
    <property type="protein sequence ID" value="HAR50730.1"/>
    <property type="molecule type" value="Genomic_DNA"/>
</dbReference>
<dbReference type="AlphaFoldDB" id="A0A348W868"/>
<keyword evidence="1" id="KW-0812">Transmembrane</keyword>
<evidence type="ECO:0000313" key="2">
    <source>
        <dbReference type="EMBL" id="HAR50730.1"/>
    </source>
</evidence>
<name>A0A348W868_9RHOB</name>
<dbReference type="Proteomes" id="UP000264719">
    <property type="component" value="Unassembled WGS sequence"/>
</dbReference>
<dbReference type="RefSeq" id="WP_009812260.1">
    <property type="nucleotide sequence ID" value="NZ_CAXAXR010000010.1"/>
</dbReference>
<feature type="transmembrane region" description="Helical" evidence="1">
    <location>
        <begin position="68"/>
        <end position="86"/>
    </location>
</feature>
<protein>
    <submittedName>
        <fullName evidence="2">Uncharacterized protein</fullName>
    </submittedName>
</protein>
<evidence type="ECO:0000313" key="3">
    <source>
        <dbReference type="Proteomes" id="UP000264719"/>
    </source>
</evidence>
<evidence type="ECO:0000256" key="1">
    <source>
        <dbReference type="SAM" id="Phobius"/>
    </source>
</evidence>
<comment type="caution">
    <text evidence="2">The sequence shown here is derived from an EMBL/GenBank/DDBJ whole genome shotgun (WGS) entry which is preliminary data.</text>
</comment>
<organism evidence="2 3">
    <name type="scientific">Roseovarius nubinhibens</name>
    <dbReference type="NCBI Taxonomy" id="314263"/>
    <lineage>
        <taxon>Bacteria</taxon>
        <taxon>Pseudomonadati</taxon>
        <taxon>Pseudomonadota</taxon>
        <taxon>Alphaproteobacteria</taxon>
        <taxon>Rhodobacterales</taxon>
        <taxon>Roseobacteraceae</taxon>
        <taxon>Roseovarius</taxon>
    </lineage>
</organism>
<reference evidence="2 3" key="1">
    <citation type="journal article" date="2018" name="Nat. Biotechnol.">
        <title>A standardized bacterial taxonomy based on genome phylogeny substantially revises the tree of life.</title>
        <authorList>
            <person name="Parks D.H."/>
            <person name="Chuvochina M."/>
            <person name="Waite D.W."/>
            <person name="Rinke C."/>
            <person name="Skarshewski A."/>
            <person name="Chaumeil P.A."/>
            <person name="Hugenholtz P."/>
        </authorList>
    </citation>
    <scope>NUCLEOTIDE SEQUENCE [LARGE SCALE GENOMIC DNA]</scope>
    <source>
        <strain evidence="2">UBA9169</strain>
    </source>
</reference>
<gene>
    <name evidence="2" type="ORF">DCS45_02485</name>
</gene>
<accession>A0A348W868</accession>
<keyword evidence="1" id="KW-0472">Membrane</keyword>